<evidence type="ECO:0000256" key="1">
    <source>
        <dbReference type="SAM" id="MobiDB-lite"/>
    </source>
</evidence>
<feature type="compositionally biased region" description="Polar residues" evidence="1">
    <location>
        <begin position="40"/>
        <end position="55"/>
    </location>
</feature>
<accession>A0AAD4KFK7</accession>
<dbReference type="Pfam" id="PF11374">
    <property type="entry name" value="DUF3176"/>
    <property type="match status" value="1"/>
</dbReference>
<dbReference type="GeneID" id="70244814"/>
<evidence type="ECO:0000313" key="4">
    <source>
        <dbReference type="Proteomes" id="UP001201262"/>
    </source>
</evidence>
<feature type="transmembrane region" description="Helical" evidence="2">
    <location>
        <begin position="85"/>
        <end position="110"/>
    </location>
</feature>
<gene>
    <name evidence="3" type="ORF">BGW36DRAFT_364108</name>
</gene>
<protein>
    <submittedName>
        <fullName evidence="3">Uncharacterized protein</fullName>
    </submittedName>
</protein>
<dbReference type="InterPro" id="IPR021514">
    <property type="entry name" value="DUF3176"/>
</dbReference>
<reference evidence="3" key="1">
    <citation type="submission" date="2021-12" db="EMBL/GenBank/DDBJ databases">
        <title>Convergent genome expansion in fungi linked to evolution of root-endophyte symbiosis.</title>
        <authorList>
            <consortium name="DOE Joint Genome Institute"/>
            <person name="Ke Y.-H."/>
            <person name="Bonito G."/>
            <person name="Liao H.-L."/>
            <person name="Looney B."/>
            <person name="Rojas-Flechas A."/>
            <person name="Nash J."/>
            <person name="Hameed K."/>
            <person name="Schadt C."/>
            <person name="Martin F."/>
            <person name="Crous P.W."/>
            <person name="Miettinen O."/>
            <person name="Magnuson J.K."/>
            <person name="Labbe J."/>
            <person name="Jacobson D."/>
            <person name="Doktycz M.J."/>
            <person name="Veneault-Fourrey C."/>
            <person name="Kuo A."/>
            <person name="Mondo S."/>
            <person name="Calhoun S."/>
            <person name="Riley R."/>
            <person name="Ohm R."/>
            <person name="LaButti K."/>
            <person name="Andreopoulos B."/>
            <person name="Pangilinan J."/>
            <person name="Nolan M."/>
            <person name="Tritt A."/>
            <person name="Clum A."/>
            <person name="Lipzen A."/>
            <person name="Daum C."/>
            <person name="Barry K."/>
            <person name="Grigoriev I.V."/>
            <person name="Vilgalys R."/>
        </authorList>
    </citation>
    <scope>NUCLEOTIDE SEQUENCE</scope>
    <source>
        <strain evidence="3">PMI_201</strain>
    </source>
</reference>
<dbReference type="PANTHER" id="PTHR35394">
    <property type="entry name" value="DUF3176 DOMAIN-CONTAINING PROTEIN"/>
    <property type="match status" value="1"/>
</dbReference>
<keyword evidence="4" id="KW-1185">Reference proteome</keyword>
<evidence type="ECO:0000313" key="3">
    <source>
        <dbReference type="EMBL" id="KAH8690536.1"/>
    </source>
</evidence>
<dbReference type="AlphaFoldDB" id="A0AAD4KFK7"/>
<feature type="transmembrane region" description="Helical" evidence="2">
    <location>
        <begin position="567"/>
        <end position="589"/>
    </location>
</feature>
<comment type="caution">
    <text evidence="3">The sequence shown here is derived from an EMBL/GenBank/DDBJ whole genome shotgun (WGS) entry which is preliminary data.</text>
</comment>
<dbReference type="RefSeq" id="XP_046066732.1">
    <property type="nucleotide sequence ID" value="XM_046214527.1"/>
</dbReference>
<keyword evidence="2" id="KW-0812">Transmembrane</keyword>
<sequence length="658" mass="72494">MFDRQEHTDGLQDVRLELLPGENLDAYDSSSTHKHKDHVSTQTHPISTLRDSNPNSAPYEYLQNVKETRAPSDAHTTAWELLSEWYIWEVLAVIVSAGTLVAMLAILGAFNKKPQPGWKLMSLNSLISWLSTISKGCILFAINETLGQLKWVWFTQKTRPVPNLRSFDTASRGFWGSAQLIWELRGRHFAALGGLAVILALALDPFAQNLVRYYEQMVVDPSQTALLANTTIYKTRGPYMNGGLLYVDPVLKANVYNSLFNTDKQVPWSVAQYTCSSNNCTWGPVASLEYRALCANVTDSLNITAKELTSGGYQGAVNISLGLPNSTIGAWFLLNMTVGVAVTTSPVHPQNALVYKNGTTVIQYIAPYGITSLEGDKFAIPGFTTSTSWLATECSLEPMVRSFNASVNNSAYSETTIATWSNQDTQVVNGTSVRALQPPWGSEMGTQPNQTFQIYSESLASINEFLTELFTGNAYGDNTGMGRLLFRTDSSQIYAALDVIQTLTMGNITGCGFEAAEKLSCSMNNVAAAISKTLRDSEFISADSNPSQANMTSGHAMSLVTHVTVRWEWIVLSILVWLLGTIMLIGTIWKTRQEHAPKWKNDPLPLLFLYQAEQKGLLAEQDVFKHPHGLKFRLHGNSNVTDEGGGNAVKSRTYTFNA</sequence>
<proteinExistence type="predicted"/>
<organism evidence="3 4">
    <name type="scientific">Talaromyces proteolyticus</name>
    <dbReference type="NCBI Taxonomy" id="1131652"/>
    <lineage>
        <taxon>Eukaryota</taxon>
        <taxon>Fungi</taxon>
        <taxon>Dikarya</taxon>
        <taxon>Ascomycota</taxon>
        <taxon>Pezizomycotina</taxon>
        <taxon>Eurotiomycetes</taxon>
        <taxon>Eurotiomycetidae</taxon>
        <taxon>Eurotiales</taxon>
        <taxon>Trichocomaceae</taxon>
        <taxon>Talaromyces</taxon>
        <taxon>Talaromyces sect. Bacilispori</taxon>
    </lineage>
</organism>
<evidence type="ECO:0000256" key="2">
    <source>
        <dbReference type="SAM" id="Phobius"/>
    </source>
</evidence>
<name>A0AAD4KFK7_9EURO</name>
<dbReference type="Proteomes" id="UP001201262">
    <property type="component" value="Unassembled WGS sequence"/>
</dbReference>
<keyword evidence="2" id="KW-0472">Membrane</keyword>
<dbReference type="EMBL" id="JAJTJA010000013">
    <property type="protein sequence ID" value="KAH8690536.1"/>
    <property type="molecule type" value="Genomic_DNA"/>
</dbReference>
<dbReference type="PANTHER" id="PTHR35394:SF5">
    <property type="entry name" value="DUF3176 DOMAIN-CONTAINING PROTEIN"/>
    <property type="match status" value="1"/>
</dbReference>
<keyword evidence="2" id="KW-1133">Transmembrane helix</keyword>
<feature type="region of interest" description="Disordered" evidence="1">
    <location>
        <begin position="27"/>
        <end position="55"/>
    </location>
</feature>